<sequence>MKRLTLLTLTVALAACARAPQEPPASPAATPTASTPAAPAAPAAAIDTAVLGGHHWRLDNAVDAKGKRIDALFVRADKPVTVDFADGRIAVSNTCNRMMGSYTLDGAKLTIGDMASTMMACVDDKLMALDRAVGERLRGAQTASIQSGATPMLTLTGAGGEVLTFRGEPTAQTRFGGPGETVFLEVAAQPKPCNHPLIPDKQCLQVREVHFDEKGLRTGTPGEWQPLYQDIEGFEHVAGTRNVVRVKRYAIQNPPADAPSTAYVLDMVVESDTRP</sequence>
<feature type="signal peptide" evidence="1">
    <location>
        <begin position="1"/>
        <end position="19"/>
    </location>
</feature>
<evidence type="ECO:0000313" key="5">
    <source>
        <dbReference type="Proteomes" id="UP000256829"/>
    </source>
</evidence>
<evidence type="ECO:0000259" key="3">
    <source>
        <dbReference type="Pfam" id="PF14302"/>
    </source>
</evidence>
<dbReference type="PANTHER" id="PTHR35535:SF1">
    <property type="entry name" value="HEAT SHOCK PROTEIN HSLJ"/>
    <property type="match status" value="1"/>
</dbReference>
<dbReference type="InterPro" id="IPR025485">
    <property type="entry name" value="DUF4377"/>
</dbReference>
<evidence type="ECO:0000313" key="4">
    <source>
        <dbReference type="EMBL" id="RDY66886.1"/>
    </source>
</evidence>
<dbReference type="PANTHER" id="PTHR35535">
    <property type="entry name" value="HEAT SHOCK PROTEIN HSLJ"/>
    <property type="match status" value="1"/>
</dbReference>
<dbReference type="EMBL" id="QTJR01000007">
    <property type="protein sequence ID" value="RDY66886.1"/>
    <property type="molecule type" value="Genomic_DNA"/>
</dbReference>
<accession>A0A3D8VBT8</accession>
<dbReference type="Pfam" id="PF03724">
    <property type="entry name" value="META"/>
    <property type="match status" value="1"/>
</dbReference>
<dbReference type="InterPro" id="IPR053147">
    <property type="entry name" value="Hsp_HslJ-like"/>
</dbReference>
<dbReference type="RefSeq" id="WP_115842807.1">
    <property type="nucleotide sequence ID" value="NZ_CP183976.1"/>
</dbReference>
<reference evidence="4 5" key="1">
    <citation type="submission" date="2018-08" db="EMBL/GenBank/DDBJ databases">
        <title>Lysobacter soli KCTC 22011, whole genome shotgun sequence.</title>
        <authorList>
            <person name="Zhang X."/>
            <person name="Feng G."/>
            <person name="Zhu H."/>
        </authorList>
    </citation>
    <scope>NUCLEOTIDE SEQUENCE [LARGE SCALE GENOMIC DNA]</scope>
    <source>
        <strain evidence="4 5">KCTC 22011</strain>
    </source>
</reference>
<feature type="chain" id="PRO_5017743502" evidence="1">
    <location>
        <begin position="20"/>
        <end position="275"/>
    </location>
</feature>
<feature type="domain" description="DUF4377" evidence="3">
    <location>
        <begin position="185"/>
        <end position="270"/>
    </location>
</feature>
<dbReference type="AlphaFoldDB" id="A0A3D8VBT8"/>
<dbReference type="Proteomes" id="UP000256829">
    <property type="component" value="Unassembled WGS sequence"/>
</dbReference>
<feature type="domain" description="DUF306" evidence="2">
    <location>
        <begin position="52"/>
        <end position="166"/>
    </location>
</feature>
<gene>
    <name evidence="4" type="ORF">DX912_12320</name>
</gene>
<comment type="caution">
    <text evidence="4">The sequence shown here is derived from an EMBL/GenBank/DDBJ whole genome shotgun (WGS) entry which is preliminary data.</text>
</comment>
<dbReference type="InterPro" id="IPR038670">
    <property type="entry name" value="HslJ-like_sf"/>
</dbReference>
<proteinExistence type="predicted"/>
<dbReference type="Pfam" id="PF14302">
    <property type="entry name" value="DUF4377"/>
    <property type="match status" value="1"/>
</dbReference>
<keyword evidence="1" id="KW-0732">Signal</keyword>
<dbReference type="Gene3D" id="2.40.128.270">
    <property type="match status" value="1"/>
</dbReference>
<keyword evidence="5" id="KW-1185">Reference proteome</keyword>
<organism evidence="4 5">
    <name type="scientific">Lysobacter soli</name>
    <dbReference type="NCBI Taxonomy" id="453783"/>
    <lineage>
        <taxon>Bacteria</taxon>
        <taxon>Pseudomonadati</taxon>
        <taxon>Pseudomonadota</taxon>
        <taxon>Gammaproteobacteria</taxon>
        <taxon>Lysobacterales</taxon>
        <taxon>Lysobacteraceae</taxon>
        <taxon>Lysobacter</taxon>
    </lineage>
</organism>
<dbReference type="PROSITE" id="PS51257">
    <property type="entry name" value="PROKAR_LIPOPROTEIN"/>
    <property type="match status" value="1"/>
</dbReference>
<evidence type="ECO:0000256" key="1">
    <source>
        <dbReference type="SAM" id="SignalP"/>
    </source>
</evidence>
<dbReference type="InterPro" id="IPR005184">
    <property type="entry name" value="DUF306_Meta_HslJ"/>
</dbReference>
<evidence type="ECO:0000259" key="2">
    <source>
        <dbReference type="Pfam" id="PF03724"/>
    </source>
</evidence>
<protein>
    <submittedName>
        <fullName evidence="4">META domain-containing protein</fullName>
    </submittedName>
</protein>
<name>A0A3D8VBT8_9GAMM</name>